<protein>
    <submittedName>
        <fullName evidence="1">Uncharacterized protein</fullName>
    </submittedName>
</protein>
<dbReference type="AlphaFoldDB" id="A0A9P6HJZ4"/>
<dbReference type="EMBL" id="WIUZ02000004">
    <property type="protein sequence ID" value="KAF9787931.1"/>
    <property type="molecule type" value="Genomic_DNA"/>
</dbReference>
<evidence type="ECO:0000313" key="2">
    <source>
        <dbReference type="Proteomes" id="UP000736335"/>
    </source>
</evidence>
<name>A0A9P6HJZ4_9AGAM</name>
<dbReference type="GO" id="GO:0140580">
    <property type="term" value="F:mitochondrion autophagosome adaptor activity"/>
    <property type="evidence" value="ECO:0007669"/>
    <property type="project" value="InterPro"/>
</dbReference>
<dbReference type="OrthoDB" id="2430343at2759"/>
<accession>A0A9P6HJZ4</accession>
<dbReference type="PANTHER" id="PTHR38699">
    <property type="entry name" value="CHROMOSOME 1, WHOLE GENOME SHOTGUN SEQUENCE"/>
    <property type="match status" value="1"/>
</dbReference>
<reference evidence="1" key="2">
    <citation type="submission" date="2020-11" db="EMBL/GenBank/DDBJ databases">
        <authorList>
            <consortium name="DOE Joint Genome Institute"/>
            <person name="Kuo A."/>
            <person name="Miyauchi S."/>
            <person name="Kiss E."/>
            <person name="Drula E."/>
            <person name="Kohler A."/>
            <person name="Sanchez-Garcia M."/>
            <person name="Andreopoulos B."/>
            <person name="Barry K.W."/>
            <person name="Bonito G."/>
            <person name="Buee M."/>
            <person name="Carver A."/>
            <person name="Chen C."/>
            <person name="Cichocki N."/>
            <person name="Clum A."/>
            <person name="Culley D."/>
            <person name="Crous P.W."/>
            <person name="Fauchery L."/>
            <person name="Girlanda M."/>
            <person name="Hayes R."/>
            <person name="Keri Z."/>
            <person name="Labutti K."/>
            <person name="Lipzen A."/>
            <person name="Lombard V."/>
            <person name="Magnuson J."/>
            <person name="Maillard F."/>
            <person name="Morin E."/>
            <person name="Murat C."/>
            <person name="Nolan M."/>
            <person name="Ohm R."/>
            <person name="Pangilinan J."/>
            <person name="Pereira M."/>
            <person name="Perotto S."/>
            <person name="Peter M."/>
            <person name="Riley R."/>
            <person name="Sitrit Y."/>
            <person name="Stielow B."/>
            <person name="Szollosi G."/>
            <person name="Zifcakova L."/>
            <person name="Stursova M."/>
            <person name="Spatafora J.W."/>
            <person name="Tedersoo L."/>
            <person name="Vaario L.-M."/>
            <person name="Yamada A."/>
            <person name="Yan M."/>
            <person name="Wang P."/>
            <person name="Xu J."/>
            <person name="Bruns T."/>
            <person name="Baldrian P."/>
            <person name="Vilgalys R."/>
            <person name="Henrissat B."/>
            <person name="Grigoriev I.V."/>
            <person name="Hibbett D."/>
            <person name="Nagy L.G."/>
            <person name="Martin F.M."/>
        </authorList>
    </citation>
    <scope>NUCLEOTIDE SEQUENCE</scope>
    <source>
        <strain evidence="1">UH-Tt-Lm1</strain>
    </source>
</reference>
<organism evidence="1 2">
    <name type="scientific">Thelephora terrestris</name>
    <dbReference type="NCBI Taxonomy" id="56493"/>
    <lineage>
        <taxon>Eukaryota</taxon>
        <taxon>Fungi</taxon>
        <taxon>Dikarya</taxon>
        <taxon>Basidiomycota</taxon>
        <taxon>Agaricomycotina</taxon>
        <taxon>Agaricomycetes</taxon>
        <taxon>Thelephorales</taxon>
        <taxon>Thelephoraceae</taxon>
        <taxon>Thelephora</taxon>
    </lineage>
</organism>
<sequence length="149" mass="16588">MATSYVGQVSAFSKHHGSARKSYGDISKPTLGIDLRFEQTYLKSIAPHVRLTTPVPDEDEKRGDVVPLQGQQLDIKWGTVIWITTKDHILAPLFQGMIWGILSPWVRYFRTGLTMGRRSSSRTGAGIAKLKSWLSSLVPQTTTASFRAK</sequence>
<reference evidence="1" key="1">
    <citation type="journal article" date="2020" name="Nat. Commun.">
        <title>Large-scale genome sequencing of mycorrhizal fungi provides insights into the early evolution of symbiotic traits.</title>
        <authorList>
            <person name="Miyauchi S."/>
            <person name="Kiss E."/>
            <person name="Kuo A."/>
            <person name="Drula E."/>
            <person name="Kohler A."/>
            <person name="Sanchez-Garcia M."/>
            <person name="Morin E."/>
            <person name="Andreopoulos B."/>
            <person name="Barry K.W."/>
            <person name="Bonito G."/>
            <person name="Buee M."/>
            <person name="Carver A."/>
            <person name="Chen C."/>
            <person name="Cichocki N."/>
            <person name="Clum A."/>
            <person name="Culley D."/>
            <person name="Crous P.W."/>
            <person name="Fauchery L."/>
            <person name="Girlanda M."/>
            <person name="Hayes R.D."/>
            <person name="Keri Z."/>
            <person name="LaButti K."/>
            <person name="Lipzen A."/>
            <person name="Lombard V."/>
            <person name="Magnuson J."/>
            <person name="Maillard F."/>
            <person name="Murat C."/>
            <person name="Nolan M."/>
            <person name="Ohm R.A."/>
            <person name="Pangilinan J."/>
            <person name="Pereira M.F."/>
            <person name="Perotto S."/>
            <person name="Peter M."/>
            <person name="Pfister S."/>
            <person name="Riley R."/>
            <person name="Sitrit Y."/>
            <person name="Stielow J.B."/>
            <person name="Szollosi G."/>
            <person name="Zifcakova L."/>
            <person name="Stursova M."/>
            <person name="Spatafora J.W."/>
            <person name="Tedersoo L."/>
            <person name="Vaario L.M."/>
            <person name="Yamada A."/>
            <person name="Yan M."/>
            <person name="Wang P."/>
            <person name="Xu J."/>
            <person name="Bruns T."/>
            <person name="Baldrian P."/>
            <person name="Vilgalys R."/>
            <person name="Dunand C."/>
            <person name="Henrissat B."/>
            <person name="Grigoriev I.V."/>
            <person name="Hibbett D."/>
            <person name="Nagy L.G."/>
            <person name="Martin F.M."/>
        </authorList>
    </citation>
    <scope>NUCLEOTIDE SEQUENCE</scope>
    <source>
        <strain evidence="1">UH-Tt-Lm1</strain>
    </source>
</reference>
<keyword evidence="2" id="KW-1185">Reference proteome</keyword>
<dbReference type="PANTHER" id="PTHR38699:SF1">
    <property type="entry name" value="MITOPHAGY RECEPTOR ATG43"/>
    <property type="match status" value="1"/>
</dbReference>
<evidence type="ECO:0000313" key="1">
    <source>
        <dbReference type="EMBL" id="KAF9787931.1"/>
    </source>
</evidence>
<comment type="caution">
    <text evidence="1">The sequence shown here is derived from an EMBL/GenBank/DDBJ whole genome shotgun (WGS) entry which is preliminary data.</text>
</comment>
<dbReference type="GO" id="GO:0000423">
    <property type="term" value="P:mitophagy"/>
    <property type="evidence" value="ECO:0007669"/>
    <property type="project" value="InterPro"/>
</dbReference>
<dbReference type="InterPro" id="IPR013898">
    <property type="entry name" value="Atg43"/>
</dbReference>
<proteinExistence type="predicted"/>
<gene>
    <name evidence="1" type="ORF">BJ322DRAFT_1105967</name>
</gene>
<dbReference type="Proteomes" id="UP000736335">
    <property type="component" value="Unassembled WGS sequence"/>
</dbReference>